<evidence type="ECO:0000313" key="2">
    <source>
        <dbReference type="Proteomes" id="UP000790709"/>
    </source>
</evidence>
<evidence type="ECO:0000313" key="1">
    <source>
        <dbReference type="EMBL" id="KAH7922133.1"/>
    </source>
</evidence>
<reference evidence="1" key="1">
    <citation type="journal article" date="2021" name="New Phytol.">
        <title>Evolutionary innovations through gain and loss of genes in the ectomycorrhizal Boletales.</title>
        <authorList>
            <person name="Wu G."/>
            <person name="Miyauchi S."/>
            <person name="Morin E."/>
            <person name="Kuo A."/>
            <person name="Drula E."/>
            <person name="Varga T."/>
            <person name="Kohler A."/>
            <person name="Feng B."/>
            <person name="Cao Y."/>
            <person name="Lipzen A."/>
            <person name="Daum C."/>
            <person name="Hundley H."/>
            <person name="Pangilinan J."/>
            <person name="Johnson J."/>
            <person name="Barry K."/>
            <person name="LaButti K."/>
            <person name="Ng V."/>
            <person name="Ahrendt S."/>
            <person name="Min B."/>
            <person name="Choi I.G."/>
            <person name="Park H."/>
            <person name="Plett J.M."/>
            <person name="Magnuson J."/>
            <person name="Spatafora J.W."/>
            <person name="Nagy L.G."/>
            <person name="Henrissat B."/>
            <person name="Grigoriev I.V."/>
            <person name="Yang Z.L."/>
            <person name="Xu J."/>
            <person name="Martin F.M."/>
        </authorList>
    </citation>
    <scope>NUCLEOTIDE SEQUENCE</scope>
    <source>
        <strain evidence="1">KUC20120723A-06</strain>
    </source>
</reference>
<dbReference type="Proteomes" id="UP000790709">
    <property type="component" value="Unassembled WGS sequence"/>
</dbReference>
<organism evidence="1 2">
    <name type="scientific">Leucogyrophana mollusca</name>
    <dbReference type="NCBI Taxonomy" id="85980"/>
    <lineage>
        <taxon>Eukaryota</taxon>
        <taxon>Fungi</taxon>
        <taxon>Dikarya</taxon>
        <taxon>Basidiomycota</taxon>
        <taxon>Agaricomycotina</taxon>
        <taxon>Agaricomycetes</taxon>
        <taxon>Agaricomycetidae</taxon>
        <taxon>Boletales</taxon>
        <taxon>Boletales incertae sedis</taxon>
        <taxon>Leucogyrophana</taxon>
    </lineage>
</organism>
<keyword evidence="2" id="KW-1185">Reference proteome</keyword>
<dbReference type="EMBL" id="MU266497">
    <property type="protein sequence ID" value="KAH7922133.1"/>
    <property type="molecule type" value="Genomic_DNA"/>
</dbReference>
<gene>
    <name evidence="1" type="ORF">BV22DRAFT_1131707</name>
</gene>
<sequence length="126" mass="14519">MPPHAVRSHINPHTSWRNLTQSLSQLERDIHLQQSPSEALGILKHISVLIDTSSDDEMLSLTKTSIGTEFVMCWSKLTCRFAFQAVRIASLTGYTRRKLKMQADFENRILQRGRLARAQWGPKWDE</sequence>
<proteinExistence type="predicted"/>
<protein>
    <submittedName>
        <fullName evidence="1">Uncharacterized protein</fullName>
    </submittedName>
</protein>
<comment type="caution">
    <text evidence="1">The sequence shown here is derived from an EMBL/GenBank/DDBJ whole genome shotgun (WGS) entry which is preliminary data.</text>
</comment>
<accession>A0ACB8BB18</accession>
<name>A0ACB8BB18_9AGAM</name>